<evidence type="ECO:0000256" key="2">
    <source>
        <dbReference type="ARBA" id="ARBA00001946"/>
    </source>
</evidence>
<accession>A0A9C5Z3F7</accession>
<dbReference type="Pfam" id="PF03828">
    <property type="entry name" value="PAP_assoc"/>
    <property type="match status" value="1"/>
</dbReference>
<comment type="cofactor">
    <cofactor evidence="2">
        <name>Mg(2+)</name>
        <dbReference type="ChEBI" id="CHEBI:18420"/>
    </cofactor>
</comment>
<feature type="domain" description="Poly(A) RNA polymerase mitochondrial-like central palm" evidence="7">
    <location>
        <begin position="115"/>
        <end position="235"/>
    </location>
</feature>
<reference evidence="9" key="1">
    <citation type="submission" date="2025-08" db="UniProtKB">
        <authorList>
            <consortium name="RefSeq"/>
        </authorList>
    </citation>
    <scope>IDENTIFICATION</scope>
    <source>
        <tissue evidence="9">Whole body pupa</tissue>
    </source>
</reference>
<dbReference type="Proteomes" id="UP000092443">
    <property type="component" value="Unplaced"/>
</dbReference>
<sequence>MVGIERNYRCSRCKIDFRQSTERAAEHVTSPGHIKKMGSKCEIQSESPIMSPTNYDLAKCSKETTKHVARQDQIQQLSNHPSLNIEDLLNKDLIKFIADQLLIADELKSIPEYEVIESQLFDLVKPLFPKQTLRVYRIGSRITGIGERDSNFDIFLDIGDTFEVFENQPSPYIMNKFKKVSKAMRMVPYIWKIEGKVERARVPVIKAYNFSARIKCEISFSNSLAVINTKLIEHFFDIQPIARHICLFLKNWWRCARLTPCYPTYSMVLMVTYFLQIKEILPSVEFLQKSIDLKKAIFIGPWLATFGFCALSDVNKDKVSVTATSIQMYLRLFFEFYSQFDFEAYAVCPYLGKLVKIEDLEKEMPTRYHCYVKIARSDRMINLRTPLVVQDPIQLQRNIITNVKKIHLQAFIEYIRLSLSTMSEG</sequence>
<dbReference type="Pfam" id="PF22600">
    <property type="entry name" value="MTPAP-like_central"/>
    <property type="match status" value="1"/>
</dbReference>
<dbReference type="KEGG" id="gfs:119639185"/>
<evidence type="ECO:0000313" key="8">
    <source>
        <dbReference type="Proteomes" id="UP000092443"/>
    </source>
</evidence>
<dbReference type="RefSeq" id="XP_037892378.1">
    <property type="nucleotide sequence ID" value="XM_038036450.1"/>
</dbReference>
<dbReference type="SUPFAM" id="SSF81301">
    <property type="entry name" value="Nucleotidyltransferase"/>
    <property type="match status" value="1"/>
</dbReference>
<dbReference type="PANTHER" id="PTHR12271">
    <property type="entry name" value="POLY A POLYMERASE CID PAP -RELATED"/>
    <property type="match status" value="1"/>
</dbReference>
<dbReference type="InterPro" id="IPR043519">
    <property type="entry name" value="NT_sf"/>
</dbReference>
<evidence type="ECO:0000256" key="1">
    <source>
        <dbReference type="ARBA" id="ARBA00001936"/>
    </source>
</evidence>
<evidence type="ECO:0000259" key="7">
    <source>
        <dbReference type="Pfam" id="PF22600"/>
    </source>
</evidence>
<dbReference type="GO" id="GO:0050265">
    <property type="term" value="F:RNA uridylyltransferase activity"/>
    <property type="evidence" value="ECO:0007669"/>
    <property type="project" value="TreeGrafter"/>
</dbReference>
<keyword evidence="5" id="KW-0460">Magnesium</keyword>
<dbReference type="GO" id="GO:1990817">
    <property type="term" value="F:poly(A) RNA polymerase activity"/>
    <property type="evidence" value="ECO:0007669"/>
    <property type="project" value="UniProtKB-ARBA"/>
</dbReference>
<dbReference type="GO" id="GO:0031123">
    <property type="term" value="P:RNA 3'-end processing"/>
    <property type="evidence" value="ECO:0007669"/>
    <property type="project" value="TreeGrafter"/>
</dbReference>
<evidence type="ECO:0000256" key="5">
    <source>
        <dbReference type="ARBA" id="ARBA00022842"/>
    </source>
</evidence>
<name>A0A9C5Z3F7_9MUSC</name>
<dbReference type="SUPFAM" id="SSF81631">
    <property type="entry name" value="PAP/OAS1 substrate-binding domain"/>
    <property type="match status" value="1"/>
</dbReference>
<proteinExistence type="predicted"/>
<dbReference type="GeneID" id="119639185"/>
<evidence type="ECO:0000313" key="9">
    <source>
        <dbReference type="RefSeq" id="XP_037892378.1"/>
    </source>
</evidence>
<dbReference type="AlphaFoldDB" id="A0A9C5Z3F7"/>
<gene>
    <name evidence="9" type="primary">LOC119639185</name>
</gene>
<dbReference type="InterPro" id="IPR054708">
    <property type="entry name" value="MTPAP-like_central"/>
</dbReference>
<keyword evidence="8" id="KW-1185">Reference proteome</keyword>
<protein>
    <submittedName>
        <fullName evidence="9">Terminal uridylyltransferase Tailor-like</fullName>
    </submittedName>
</protein>
<dbReference type="PANTHER" id="PTHR12271:SF66">
    <property type="entry name" value="TERMINAL URIDYLYLTRANSFERASE TAILOR"/>
    <property type="match status" value="1"/>
</dbReference>
<dbReference type="Gene3D" id="1.10.1410.10">
    <property type="match status" value="1"/>
</dbReference>
<dbReference type="Gene3D" id="3.30.460.10">
    <property type="entry name" value="Beta Polymerase, domain 2"/>
    <property type="match status" value="1"/>
</dbReference>
<evidence type="ECO:0000256" key="4">
    <source>
        <dbReference type="ARBA" id="ARBA00022723"/>
    </source>
</evidence>
<organism evidence="8 9">
    <name type="scientific">Glossina fuscipes</name>
    <dbReference type="NCBI Taxonomy" id="7396"/>
    <lineage>
        <taxon>Eukaryota</taxon>
        <taxon>Metazoa</taxon>
        <taxon>Ecdysozoa</taxon>
        <taxon>Arthropoda</taxon>
        <taxon>Hexapoda</taxon>
        <taxon>Insecta</taxon>
        <taxon>Pterygota</taxon>
        <taxon>Neoptera</taxon>
        <taxon>Endopterygota</taxon>
        <taxon>Diptera</taxon>
        <taxon>Brachycera</taxon>
        <taxon>Muscomorpha</taxon>
        <taxon>Hippoboscoidea</taxon>
        <taxon>Glossinidae</taxon>
        <taxon>Glossina</taxon>
    </lineage>
</organism>
<evidence type="ECO:0000256" key="3">
    <source>
        <dbReference type="ARBA" id="ARBA00022679"/>
    </source>
</evidence>
<comment type="cofactor">
    <cofactor evidence="1">
        <name>Mn(2+)</name>
        <dbReference type="ChEBI" id="CHEBI:29035"/>
    </cofactor>
</comment>
<dbReference type="InterPro" id="IPR002058">
    <property type="entry name" value="PAP_assoc"/>
</dbReference>
<feature type="domain" description="PAP-associated" evidence="6">
    <location>
        <begin position="330"/>
        <end position="395"/>
    </location>
</feature>
<dbReference type="GO" id="GO:0046872">
    <property type="term" value="F:metal ion binding"/>
    <property type="evidence" value="ECO:0007669"/>
    <property type="project" value="UniProtKB-KW"/>
</dbReference>
<dbReference type="CDD" id="cd05402">
    <property type="entry name" value="NT_PAP_TUTase"/>
    <property type="match status" value="1"/>
</dbReference>
<keyword evidence="4" id="KW-0479">Metal-binding</keyword>
<keyword evidence="3" id="KW-0808">Transferase</keyword>
<evidence type="ECO:0000259" key="6">
    <source>
        <dbReference type="Pfam" id="PF03828"/>
    </source>
</evidence>